<evidence type="ECO:0000256" key="8">
    <source>
        <dbReference type="SAM" id="SignalP"/>
    </source>
</evidence>
<dbReference type="InterPro" id="IPR046450">
    <property type="entry name" value="PA_dom_sf"/>
</dbReference>
<dbReference type="FunFam" id="3.50.30.30:FF:000017">
    <property type="entry name" value="Protease-associated domain-containing protein 1"/>
    <property type="match status" value="1"/>
</dbReference>
<dbReference type="Gene3D" id="3.50.30.30">
    <property type="match status" value="1"/>
</dbReference>
<dbReference type="KEGG" id="sfm:108938621"/>
<comment type="subcellular location">
    <subcellularLocation>
        <location evidence="1">Secreted</location>
    </subcellularLocation>
</comment>
<dbReference type="PANTHER" id="PTHR22702:SF1">
    <property type="entry name" value="PROTEASE-ASSOCIATED DOMAIN-CONTAINING PROTEIN 1"/>
    <property type="match status" value="1"/>
</dbReference>
<dbReference type="Ensembl" id="ENSSFOT00015012954.2">
    <property type="protein sequence ID" value="ENSSFOP00015012792.2"/>
    <property type="gene ID" value="ENSSFOG00015028271.1"/>
</dbReference>
<feature type="chain" id="PRO_5034546454" description="Protease-associated domain-containing protein 1" evidence="8">
    <location>
        <begin position="26"/>
        <end position="192"/>
    </location>
</feature>
<dbReference type="OrthoDB" id="206201at2759"/>
<evidence type="ECO:0000256" key="7">
    <source>
        <dbReference type="ARBA" id="ARBA00081918"/>
    </source>
</evidence>
<keyword evidence="11" id="KW-1185">Reference proteome</keyword>
<keyword evidence="4" id="KW-0325">Glycoprotein</keyword>
<comment type="function">
    <text evidence="5">Plays a role in the modulation of physical activity and adiposity.</text>
</comment>
<dbReference type="GeneTree" id="ENSGT00390000009837"/>
<reference evidence="10" key="2">
    <citation type="submission" date="2025-08" db="UniProtKB">
        <authorList>
            <consortium name="Ensembl"/>
        </authorList>
    </citation>
    <scope>IDENTIFICATION</scope>
</reference>
<evidence type="ECO:0000313" key="10">
    <source>
        <dbReference type="Ensembl" id="ENSSFOP00015012792.2"/>
    </source>
</evidence>
<evidence type="ECO:0000256" key="3">
    <source>
        <dbReference type="ARBA" id="ARBA00022729"/>
    </source>
</evidence>
<dbReference type="GO" id="GO:0005576">
    <property type="term" value="C:extracellular region"/>
    <property type="evidence" value="ECO:0007669"/>
    <property type="project" value="UniProtKB-SubCell"/>
</dbReference>
<name>A0A8C9RIS2_SCLFO</name>
<dbReference type="PANTHER" id="PTHR22702">
    <property type="entry name" value="PROTEASE-ASSOCIATED DOMAIN-CONTAINING PROTEIN"/>
    <property type="match status" value="1"/>
</dbReference>
<organism evidence="10 11">
    <name type="scientific">Scleropages formosus</name>
    <name type="common">Asian bonytongue</name>
    <name type="synonym">Osteoglossum formosum</name>
    <dbReference type="NCBI Taxonomy" id="113540"/>
    <lineage>
        <taxon>Eukaryota</taxon>
        <taxon>Metazoa</taxon>
        <taxon>Chordata</taxon>
        <taxon>Craniata</taxon>
        <taxon>Vertebrata</taxon>
        <taxon>Euteleostomi</taxon>
        <taxon>Actinopterygii</taxon>
        <taxon>Neopterygii</taxon>
        <taxon>Teleostei</taxon>
        <taxon>Osteoglossocephala</taxon>
        <taxon>Osteoglossomorpha</taxon>
        <taxon>Osteoglossiformes</taxon>
        <taxon>Osteoglossidae</taxon>
        <taxon>Scleropages</taxon>
    </lineage>
</organism>
<evidence type="ECO:0000256" key="6">
    <source>
        <dbReference type="ARBA" id="ARBA00068843"/>
    </source>
</evidence>
<protein>
    <recommendedName>
        <fullName evidence="6">Protease-associated domain-containing protein 1</fullName>
    </recommendedName>
    <alternativeName>
        <fullName evidence="7">Protease-associated domain-containing protein of 21 kDa</fullName>
    </alternativeName>
</protein>
<evidence type="ECO:0000256" key="1">
    <source>
        <dbReference type="ARBA" id="ARBA00004613"/>
    </source>
</evidence>
<keyword evidence="3 8" id="KW-0732">Signal</keyword>
<evidence type="ECO:0000256" key="5">
    <source>
        <dbReference type="ARBA" id="ARBA00059667"/>
    </source>
</evidence>
<reference evidence="10" key="3">
    <citation type="submission" date="2025-09" db="UniProtKB">
        <authorList>
            <consortium name="Ensembl"/>
        </authorList>
    </citation>
    <scope>IDENTIFICATION</scope>
</reference>
<feature type="signal peptide" evidence="8">
    <location>
        <begin position="1"/>
        <end position="25"/>
    </location>
</feature>
<evidence type="ECO:0000259" key="9">
    <source>
        <dbReference type="Pfam" id="PF02225"/>
    </source>
</evidence>
<dbReference type="SUPFAM" id="SSF52025">
    <property type="entry name" value="PA domain"/>
    <property type="match status" value="1"/>
</dbReference>
<evidence type="ECO:0000256" key="2">
    <source>
        <dbReference type="ARBA" id="ARBA00022525"/>
    </source>
</evidence>
<proteinExistence type="predicted"/>
<keyword evidence="2" id="KW-0964">Secreted</keyword>
<sequence>MMRCQRDASQLCFLGLLLLAELLYAAGLGVNELLYFRILSPEDIGYIFSAAPARDFGGDFTCSYDEIFLVPAEPPNGCSELKNKELIEDQVVLVERGGCSFVQKTRIVEEAGGKAVLIADNASDNDSQYLDMITDGTADRPSIPALFLLGRDGMMIRRSLQRHSLPWAVISIPVNVSSLASFPLQQPPWTLW</sequence>
<evidence type="ECO:0000313" key="11">
    <source>
        <dbReference type="Proteomes" id="UP000694397"/>
    </source>
</evidence>
<dbReference type="InterPro" id="IPR003137">
    <property type="entry name" value="PA_domain"/>
</dbReference>
<dbReference type="AlphaFoldDB" id="A0A8C9RIS2"/>
<feature type="domain" description="PA" evidence="9">
    <location>
        <begin position="69"/>
        <end position="154"/>
    </location>
</feature>
<gene>
    <name evidence="10" type="primary">PRADC1</name>
</gene>
<dbReference type="Proteomes" id="UP000694397">
    <property type="component" value="Chromosome 17"/>
</dbReference>
<reference evidence="10 11" key="1">
    <citation type="submission" date="2019-04" db="EMBL/GenBank/DDBJ databases">
        <authorList>
            <consortium name="Wellcome Sanger Institute Data Sharing"/>
        </authorList>
    </citation>
    <scope>NUCLEOTIDE SEQUENCE [LARGE SCALE GENOMIC DNA]</scope>
</reference>
<evidence type="ECO:0000256" key="4">
    <source>
        <dbReference type="ARBA" id="ARBA00023180"/>
    </source>
</evidence>
<dbReference type="Pfam" id="PF02225">
    <property type="entry name" value="PA"/>
    <property type="match status" value="1"/>
</dbReference>
<accession>A0A8C9RIS2</accession>